<evidence type="ECO:0000256" key="11">
    <source>
        <dbReference type="SAM" id="MobiDB-lite"/>
    </source>
</evidence>
<proteinExistence type="inferred from homology"/>
<keyword evidence="4 10" id="KW-0436">Ligase</keyword>
<dbReference type="GO" id="GO:0005759">
    <property type="term" value="C:mitochondrial matrix"/>
    <property type="evidence" value="ECO:0007669"/>
    <property type="project" value="TreeGrafter"/>
</dbReference>
<dbReference type="SUPFAM" id="SSF52374">
    <property type="entry name" value="Nucleotidylyl transferase"/>
    <property type="match status" value="1"/>
</dbReference>
<name>A0AAD5RJC8_9PEZI</name>
<keyword evidence="6 10" id="KW-0067">ATP-binding</keyword>
<feature type="compositionally biased region" description="Polar residues" evidence="11">
    <location>
        <begin position="47"/>
        <end position="60"/>
    </location>
</feature>
<feature type="region of interest" description="Disordered" evidence="11">
    <location>
        <begin position="34"/>
        <end position="66"/>
    </location>
</feature>
<dbReference type="GO" id="GO:0070183">
    <property type="term" value="P:mitochondrial tryptophanyl-tRNA aminoacylation"/>
    <property type="evidence" value="ECO:0007669"/>
    <property type="project" value="TreeGrafter"/>
</dbReference>
<dbReference type="Pfam" id="PF00579">
    <property type="entry name" value="tRNA-synt_1b"/>
    <property type="match status" value="1"/>
</dbReference>
<dbReference type="InterPro" id="IPR001412">
    <property type="entry name" value="aa-tRNA-synth_I_CS"/>
</dbReference>
<keyword evidence="8 10" id="KW-0030">Aminoacyl-tRNA synthetase</keyword>
<dbReference type="FunFam" id="1.10.240.10:FF:000002">
    <property type="entry name" value="Tryptophan--tRNA ligase"/>
    <property type="match status" value="1"/>
</dbReference>
<evidence type="ECO:0000256" key="9">
    <source>
        <dbReference type="ARBA" id="ARBA00030268"/>
    </source>
</evidence>
<evidence type="ECO:0000256" key="6">
    <source>
        <dbReference type="ARBA" id="ARBA00022840"/>
    </source>
</evidence>
<gene>
    <name evidence="12" type="ORF">MKZ38_006037</name>
</gene>
<evidence type="ECO:0000313" key="13">
    <source>
        <dbReference type="Proteomes" id="UP001201980"/>
    </source>
</evidence>
<dbReference type="Gene3D" id="1.10.240.10">
    <property type="entry name" value="Tyrosyl-Transfer RNA Synthetase"/>
    <property type="match status" value="1"/>
</dbReference>
<evidence type="ECO:0000256" key="5">
    <source>
        <dbReference type="ARBA" id="ARBA00022741"/>
    </source>
</evidence>
<dbReference type="InterPro" id="IPR050203">
    <property type="entry name" value="Trp-tRNA_synthetase"/>
</dbReference>
<dbReference type="Gene3D" id="3.40.50.620">
    <property type="entry name" value="HUPs"/>
    <property type="match status" value="1"/>
</dbReference>
<evidence type="ECO:0000256" key="10">
    <source>
        <dbReference type="RuleBase" id="RU363036"/>
    </source>
</evidence>
<dbReference type="GO" id="GO:0005524">
    <property type="term" value="F:ATP binding"/>
    <property type="evidence" value="ECO:0007669"/>
    <property type="project" value="UniProtKB-KW"/>
</dbReference>
<dbReference type="Proteomes" id="UP001201980">
    <property type="component" value="Unassembled WGS sequence"/>
</dbReference>
<evidence type="ECO:0000256" key="1">
    <source>
        <dbReference type="ARBA" id="ARBA00004173"/>
    </source>
</evidence>
<dbReference type="PANTHER" id="PTHR43766">
    <property type="entry name" value="TRYPTOPHAN--TRNA LIGASE, MITOCHONDRIAL"/>
    <property type="match status" value="1"/>
</dbReference>
<keyword evidence="13" id="KW-1185">Reference proteome</keyword>
<evidence type="ECO:0000256" key="7">
    <source>
        <dbReference type="ARBA" id="ARBA00022917"/>
    </source>
</evidence>
<evidence type="ECO:0000256" key="2">
    <source>
        <dbReference type="ARBA" id="ARBA00005594"/>
    </source>
</evidence>
<dbReference type="InterPro" id="IPR014729">
    <property type="entry name" value="Rossmann-like_a/b/a_fold"/>
</dbReference>
<dbReference type="EMBL" id="JAKWBI020000367">
    <property type="protein sequence ID" value="KAJ2895919.1"/>
    <property type="molecule type" value="Genomic_DNA"/>
</dbReference>
<sequence>MTIRARMKANSLIPPRTGHSRAISNLRAARNFTTSVRPRASDGDVPQPSSAGASITSSTHLPPGSAVFSGIQPTGMPHLGNYLGALRQWVKIQDEAPQDARLIFSIVDLHAITAPPRDGHGKGEWGAGGGGAAGTLRRYKREALAVLMAVGLSEERCTLFWQSDVPAHSELMWILSCQASTGMLSRMTQWKDKSAKEGAPNQRLGLFSYPVLQAADVLVHGATHVPVGEDQSQHLEFARYTARAFNNAYPLSPSSSPPVLREPTTILSPHKRIMSLTTPTSKMSKSDPQGAKSRISVISSPEHIRKSIRSALTDMQSDRISYDPETRPGVSNLLDIFNSFDKEARTPEVLAEEIEDIRTLKHETAEAVVQGLAGVREKYLDIMERENRKYVDRVAAEGAEKARKSADETMRKVREAVGLGGKCP</sequence>
<protein>
    <recommendedName>
        <fullName evidence="3">tryptophan--tRNA ligase</fullName>
        <ecNumber evidence="3">6.1.1.2</ecNumber>
    </recommendedName>
    <alternativeName>
        <fullName evidence="9">Tryptophanyl-tRNA synthetase</fullName>
    </alternativeName>
</protein>
<dbReference type="GO" id="GO:0004830">
    <property type="term" value="F:tryptophan-tRNA ligase activity"/>
    <property type="evidence" value="ECO:0007669"/>
    <property type="project" value="UniProtKB-EC"/>
</dbReference>
<dbReference type="EC" id="6.1.1.2" evidence="3"/>
<evidence type="ECO:0000256" key="3">
    <source>
        <dbReference type="ARBA" id="ARBA00013161"/>
    </source>
</evidence>
<dbReference type="PROSITE" id="PS00178">
    <property type="entry name" value="AA_TRNA_LIGASE_I"/>
    <property type="match status" value="1"/>
</dbReference>
<dbReference type="PRINTS" id="PR01039">
    <property type="entry name" value="TRNASYNTHTRP"/>
</dbReference>
<evidence type="ECO:0000256" key="4">
    <source>
        <dbReference type="ARBA" id="ARBA00022598"/>
    </source>
</evidence>
<dbReference type="AlphaFoldDB" id="A0AAD5RJC8"/>
<comment type="subcellular location">
    <subcellularLocation>
        <location evidence="1">Mitochondrion</location>
    </subcellularLocation>
</comment>
<dbReference type="InterPro" id="IPR002305">
    <property type="entry name" value="aa-tRNA-synth_Ic"/>
</dbReference>
<keyword evidence="5 10" id="KW-0547">Nucleotide-binding</keyword>
<dbReference type="InterPro" id="IPR002306">
    <property type="entry name" value="Trp-tRNA-ligase"/>
</dbReference>
<dbReference type="CDD" id="cd00806">
    <property type="entry name" value="TrpRS_core"/>
    <property type="match status" value="1"/>
</dbReference>
<evidence type="ECO:0000256" key="8">
    <source>
        <dbReference type="ARBA" id="ARBA00023146"/>
    </source>
</evidence>
<accession>A0AAD5RJC8</accession>
<keyword evidence="7 10" id="KW-0648">Protein biosynthesis</keyword>
<evidence type="ECO:0000313" key="12">
    <source>
        <dbReference type="EMBL" id="KAJ2895919.1"/>
    </source>
</evidence>
<reference evidence="12" key="1">
    <citation type="submission" date="2022-07" db="EMBL/GenBank/DDBJ databases">
        <title>Draft genome sequence of Zalerion maritima ATCC 34329, a (micro)plastics degrading marine fungus.</title>
        <authorList>
            <person name="Paco A."/>
            <person name="Goncalves M.F.M."/>
            <person name="Rocha-Santos T.A.P."/>
            <person name="Alves A."/>
        </authorList>
    </citation>
    <scope>NUCLEOTIDE SEQUENCE</scope>
    <source>
        <strain evidence="12">ATCC 34329</strain>
    </source>
</reference>
<comment type="similarity">
    <text evidence="2 10">Belongs to the class-I aminoacyl-tRNA synthetase family.</text>
</comment>
<dbReference type="NCBIfam" id="TIGR00233">
    <property type="entry name" value="trpS"/>
    <property type="match status" value="1"/>
</dbReference>
<organism evidence="12 13">
    <name type="scientific">Zalerion maritima</name>
    <dbReference type="NCBI Taxonomy" id="339359"/>
    <lineage>
        <taxon>Eukaryota</taxon>
        <taxon>Fungi</taxon>
        <taxon>Dikarya</taxon>
        <taxon>Ascomycota</taxon>
        <taxon>Pezizomycotina</taxon>
        <taxon>Sordariomycetes</taxon>
        <taxon>Lulworthiomycetidae</taxon>
        <taxon>Lulworthiales</taxon>
        <taxon>Lulworthiaceae</taxon>
        <taxon>Zalerion</taxon>
    </lineage>
</organism>
<comment type="caution">
    <text evidence="12">The sequence shown here is derived from an EMBL/GenBank/DDBJ whole genome shotgun (WGS) entry which is preliminary data.</text>
</comment>
<dbReference type="PANTHER" id="PTHR43766:SF1">
    <property type="entry name" value="TRYPTOPHAN--TRNA LIGASE, MITOCHONDRIAL"/>
    <property type="match status" value="1"/>
</dbReference>